<dbReference type="GO" id="GO:0012505">
    <property type="term" value="C:endomembrane system"/>
    <property type="evidence" value="ECO:0007669"/>
    <property type="project" value="UniProtKB-SubCell"/>
</dbReference>
<dbReference type="AlphaFoldDB" id="A0AAX4KW15"/>
<feature type="transmembrane region" description="Helical" evidence="7">
    <location>
        <begin position="380"/>
        <end position="401"/>
    </location>
</feature>
<keyword evidence="3 7" id="KW-0812">Transmembrane</keyword>
<evidence type="ECO:0000256" key="1">
    <source>
        <dbReference type="ARBA" id="ARBA00004127"/>
    </source>
</evidence>
<keyword evidence="5 7" id="KW-0472">Membrane</keyword>
<evidence type="ECO:0000256" key="2">
    <source>
        <dbReference type="ARBA" id="ARBA00022448"/>
    </source>
</evidence>
<dbReference type="EMBL" id="CP144090">
    <property type="protein sequence ID" value="WWD09548.1"/>
    <property type="molecule type" value="Genomic_DNA"/>
</dbReference>
<feature type="transmembrane region" description="Helical" evidence="7">
    <location>
        <begin position="98"/>
        <end position="122"/>
    </location>
</feature>
<dbReference type="RefSeq" id="XP_066087515.1">
    <property type="nucleotide sequence ID" value="XM_066231418.1"/>
</dbReference>
<evidence type="ECO:0000256" key="4">
    <source>
        <dbReference type="ARBA" id="ARBA00022989"/>
    </source>
</evidence>
<evidence type="ECO:0000256" key="5">
    <source>
        <dbReference type="ARBA" id="ARBA00023136"/>
    </source>
</evidence>
<dbReference type="Gene3D" id="1.20.1250.20">
    <property type="entry name" value="MFS general substrate transporter like domains"/>
    <property type="match status" value="2"/>
</dbReference>
<proteinExistence type="predicted"/>
<name>A0AAX4KW15_9TREE</name>
<evidence type="ECO:0000256" key="3">
    <source>
        <dbReference type="ARBA" id="ARBA00022692"/>
    </source>
</evidence>
<dbReference type="GO" id="GO:0005886">
    <property type="term" value="C:plasma membrane"/>
    <property type="evidence" value="ECO:0007669"/>
    <property type="project" value="TreeGrafter"/>
</dbReference>
<dbReference type="GO" id="GO:0000329">
    <property type="term" value="C:fungal-type vacuole membrane"/>
    <property type="evidence" value="ECO:0007669"/>
    <property type="project" value="TreeGrafter"/>
</dbReference>
<feature type="region of interest" description="Disordered" evidence="6">
    <location>
        <begin position="1"/>
        <end position="27"/>
    </location>
</feature>
<feature type="compositionally biased region" description="Polar residues" evidence="6">
    <location>
        <begin position="11"/>
        <end position="22"/>
    </location>
</feature>
<reference evidence="8 9" key="1">
    <citation type="submission" date="2024-01" db="EMBL/GenBank/DDBJ databases">
        <title>Comparative genomics of Cryptococcus and Kwoniella reveals pathogenesis evolution and contrasting modes of karyotype evolution via chromosome fusion or intercentromeric recombination.</title>
        <authorList>
            <person name="Coelho M.A."/>
            <person name="David-Palma M."/>
            <person name="Shea T."/>
            <person name="Bowers K."/>
            <person name="McGinley-Smith S."/>
            <person name="Mohammad A.W."/>
            <person name="Gnirke A."/>
            <person name="Yurkov A.M."/>
            <person name="Nowrousian M."/>
            <person name="Sun S."/>
            <person name="Cuomo C.A."/>
            <person name="Heitman J."/>
        </authorList>
    </citation>
    <scope>NUCLEOTIDE SEQUENCE [LARGE SCALE GENOMIC DNA]</scope>
    <source>
        <strain evidence="8 9">PYCC6329</strain>
    </source>
</reference>
<dbReference type="PANTHER" id="PTHR23501">
    <property type="entry name" value="MAJOR FACILITATOR SUPERFAMILY"/>
    <property type="match status" value="1"/>
</dbReference>
<accession>A0AAX4KW15</accession>
<organism evidence="8 9">
    <name type="scientific">Kwoniella europaea PYCC6329</name>
    <dbReference type="NCBI Taxonomy" id="1423913"/>
    <lineage>
        <taxon>Eukaryota</taxon>
        <taxon>Fungi</taxon>
        <taxon>Dikarya</taxon>
        <taxon>Basidiomycota</taxon>
        <taxon>Agaricomycotina</taxon>
        <taxon>Tremellomycetes</taxon>
        <taxon>Tremellales</taxon>
        <taxon>Cryptococcaceae</taxon>
        <taxon>Kwoniella</taxon>
    </lineage>
</organism>
<dbReference type="GeneID" id="91106476"/>
<feature type="transmembrane region" description="Helical" evidence="7">
    <location>
        <begin position="250"/>
        <end position="272"/>
    </location>
</feature>
<dbReference type="SUPFAM" id="SSF103473">
    <property type="entry name" value="MFS general substrate transporter"/>
    <property type="match status" value="1"/>
</dbReference>
<dbReference type="GO" id="GO:0015174">
    <property type="term" value="F:basic amino acid transmembrane transporter activity"/>
    <property type="evidence" value="ECO:0007669"/>
    <property type="project" value="TreeGrafter"/>
</dbReference>
<evidence type="ECO:0000256" key="6">
    <source>
        <dbReference type="SAM" id="MobiDB-lite"/>
    </source>
</evidence>
<feature type="transmembrane region" description="Helical" evidence="7">
    <location>
        <begin position="217"/>
        <end position="238"/>
    </location>
</feature>
<evidence type="ECO:0008006" key="10">
    <source>
        <dbReference type="Google" id="ProtNLM"/>
    </source>
</evidence>
<dbReference type="PANTHER" id="PTHR23501:SF191">
    <property type="entry name" value="VACUOLAR BASIC AMINO ACID TRANSPORTER 4"/>
    <property type="match status" value="1"/>
</dbReference>
<keyword evidence="2" id="KW-0813">Transport</keyword>
<keyword evidence="4 7" id="KW-1133">Transmembrane helix</keyword>
<feature type="transmembrane region" description="Helical" evidence="7">
    <location>
        <begin position="311"/>
        <end position="333"/>
    </location>
</feature>
<dbReference type="KEGG" id="ker:91106476"/>
<feature type="transmembrane region" description="Helical" evidence="7">
    <location>
        <begin position="76"/>
        <end position="92"/>
    </location>
</feature>
<keyword evidence="9" id="KW-1185">Reference proteome</keyword>
<gene>
    <name evidence="8" type="ORF">V865_007675</name>
</gene>
<evidence type="ECO:0000313" key="8">
    <source>
        <dbReference type="EMBL" id="WWD09548.1"/>
    </source>
</evidence>
<dbReference type="Proteomes" id="UP001358614">
    <property type="component" value="Chromosome 2"/>
</dbReference>
<evidence type="ECO:0000313" key="9">
    <source>
        <dbReference type="Proteomes" id="UP001358614"/>
    </source>
</evidence>
<dbReference type="Pfam" id="PF07690">
    <property type="entry name" value="MFS_1"/>
    <property type="match status" value="1"/>
</dbReference>
<protein>
    <recommendedName>
        <fullName evidence="10">Major facilitator superfamily (MFS) profile domain-containing protein</fullName>
    </recommendedName>
</protein>
<dbReference type="InterPro" id="IPR036259">
    <property type="entry name" value="MFS_trans_sf"/>
</dbReference>
<dbReference type="InterPro" id="IPR011701">
    <property type="entry name" value="MFS"/>
</dbReference>
<evidence type="ECO:0000256" key="7">
    <source>
        <dbReference type="SAM" id="Phobius"/>
    </source>
</evidence>
<feature type="transmembrane region" description="Helical" evidence="7">
    <location>
        <begin position="345"/>
        <end position="368"/>
    </location>
</feature>
<sequence length="472" mass="51513">MTTDEIRPLLNTANTPDYSSAPKSDEPADVNKLSYNKVGLSVNRFWLLFSECIRRDRCCDASRSDLFFFQRYEHGLVARYFLASMLLAMAIFSESWPYSILLTCLATGNLLCAVAPSMEFLIAARALAGMGGGGLSTIGSTIMSDIVPITHRGIYQGFGNLAFGGGMGLGAPLGGIINDYLHWRWAFGIQVGYNLEEIRADPTPVVKQTPMQLFRRIDFLGCFLLAGWVGAALIAVSLKTNSTSLDAYAWSDPIILGLFGVSAVLFALFLLVELKWASEPVMPFELLNRRTAVSVAINNFSISMAQFALKYYWLNFWSGFMGLVGAILISWWNRESSEWMLWTNLSFTSFAMGAVTTLTIVALIADVGHEHVAIATSLSYVFRTIGQVLGVALSGALAQAILQKELSKRITGPGAEEALHAVFLCAVILSVIYLLAGLGIREIDMHKAVIKPANGQGEEEEEDIVGEVVEAP</sequence>
<comment type="subcellular location">
    <subcellularLocation>
        <location evidence="1">Endomembrane system</location>
        <topology evidence="1">Multi-pass membrane protein</topology>
    </subcellularLocation>
</comment>
<feature type="transmembrane region" description="Helical" evidence="7">
    <location>
        <begin position="421"/>
        <end position="440"/>
    </location>
</feature>